<proteinExistence type="inferred from homology"/>
<dbReference type="InterPro" id="IPR021419">
    <property type="entry name" value="Mediator_Med25_VWA"/>
</dbReference>
<evidence type="ECO:0000259" key="19">
    <source>
        <dbReference type="SMART" id="SM01329"/>
    </source>
</evidence>
<dbReference type="SMART" id="SM01329">
    <property type="entry name" value="Iso_dh"/>
    <property type="match status" value="1"/>
</dbReference>
<feature type="repeat" description="WD" evidence="16">
    <location>
        <begin position="733"/>
        <end position="764"/>
    </location>
</feature>
<dbReference type="GO" id="GO:0032040">
    <property type="term" value="C:small-subunit processome"/>
    <property type="evidence" value="ECO:0007669"/>
    <property type="project" value="InterPro"/>
</dbReference>
<keyword evidence="21" id="KW-1185">Reference proteome</keyword>
<dbReference type="PANTHER" id="PTHR22840:SF12">
    <property type="entry name" value="WD REPEAT-CONTAINING PROTEIN 36"/>
    <property type="match status" value="1"/>
</dbReference>
<dbReference type="NCBIfam" id="TIGR00175">
    <property type="entry name" value="mito_nad_idh"/>
    <property type="match status" value="1"/>
</dbReference>
<dbReference type="EC" id="1.1.1.41" evidence="6"/>
<evidence type="ECO:0000256" key="1">
    <source>
        <dbReference type="ARBA" id="ARBA00000837"/>
    </source>
</evidence>
<feature type="repeat" description="WD" evidence="16">
    <location>
        <begin position="934"/>
        <end position="975"/>
    </location>
</feature>
<evidence type="ECO:0000256" key="13">
    <source>
        <dbReference type="ARBA" id="ARBA00030631"/>
    </source>
</evidence>
<dbReference type="PROSITE" id="PS50294">
    <property type="entry name" value="WD_REPEATS_REGION"/>
    <property type="match status" value="3"/>
</dbReference>
<evidence type="ECO:0000256" key="7">
    <source>
        <dbReference type="ARBA" id="ARBA00022532"/>
    </source>
</evidence>
<evidence type="ECO:0000256" key="18">
    <source>
        <dbReference type="SAM" id="Phobius"/>
    </source>
</evidence>
<dbReference type="GO" id="GO:0006364">
    <property type="term" value="P:rRNA processing"/>
    <property type="evidence" value="ECO:0007669"/>
    <property type="project" value="InterPro"/>
</dbReference>
<dbReference type="Pfam" id="PF11265">
    <property type="entry name" value="Med25_VWA"/>
    <property type="match status" value="1"/>
</dbReference>
<feature type="transmembrane region" description="Helical" evidence="18">
    <location>
        <begin position="380"/>
        <end position="402"/>
    </location>
</feature>
<dbReference type="GO" id="GO:0006099">
    <property type="term" value="P:tricarboxylic acid cycle"/>
    <property type="evidence" value="ECO:0007669"/>
    <property type="project" value="UniProtKB-KW"/>
</dbReference>
<dbReference type="SMART" id="SM00320">
    <property type="entry name" value="WD40"/>
    <property type="match status" value="9"/>
</dbReference>
<evidence type="ECO:0000256" key="6">
    <source>
        <dbReference type="ARBA" id="ARBA00013012"/>
    </source>
</evidence>
<dbReference type="OrthoDB" id="10250769at2759"/>
<dbReference type="InterPro" id="IPR059157">
    <property type="entry name" value="WDR36-Utp21_N"/>
</dbReference>
<evidence type="ECO:0000256" key="9">
    <source>
        <dbReference type="ARBA" id="ARBA00022946"/>
    </source>
</evidence>
<dbReference type="FunFam" id="2.130.10.10:FF:000200">
    <property type="entry name" value="U3 small nucleolar RNA-associated protein 21"/>
    <property type="match status" value="1"/>
</dbReference>
<dbReference type="InterPro" id="IPR015943">
    <property type="entry name" value="WD40/YVTN_repeat-like_dom_sf"/>
</dbReference>
<feature type="compositionally biased region" description="Polar residues" evidence="17">
    <location>
        <begin position="2173"/>
        <end position="2190"/>
    </location>
</feature>
<sequence>MQYFAAKLLYTFFFACQGAVPPLLGLYYASELGLQADQIGFLVAIAPFVSALACPLWAALADRFRAHRPILCLIHTLATLFIVSVMGVPKLVSGIDDETSRNRLSLVLVMITSIGFAFFGVPVGPLVDGGVLRILGKHKELYGRQRMFGSLANGIALSFAGFAADVTRNPNIIFYIYALFACLFIAVVGSTEFKPDKSATRLLHSMSATSHATGNISLSNRTSRRRNQPAQSAPGKSAAYSQLSAIDEDEQTQASSDSDPENEMSSSGLSFNKETLMERLISFATETSIIEAVNVHQPPAHRHYFASQRRLSIISQSSATSHFTPSEAQPTTTTPQATTLLQLLSQPKVLVFFLIMLLMGLALSMVSTFLLLFFTQDLEASSTIAGLTGLVGSVTELSFFFFSRDLIRLFGIKSLIILGHVLTIVRVFSYTILPSGPSGAWIALSLHLLNGIAFSALWGAGVVYADEIAPPSLQATSQGLLAAVYSDGTPVHIASRGQEFFLTTSVGTTYQIYNLAKMSLLFVGPQFKERITAITSHRDLTFIAHGSSVSVHKRGKELYAIDSDEEYHVMDMIVLGEQLVGLCSDHVLRCWSYGTQELYSSIELGNNFTPTCVLHPDTYLNKVVVGTSEGVLLIYNIKTSSLIYQFKSFDSPITCIVQSPVVDVVAVGLLNGTIILINIRVDEVIMTLVQDERVTAMTFRTDKEGDALLASSNMYGDVALWNLEKRKLQHVMRSAHNGSVTSMEFLTGQPLLVTAGVDNAVKQWIFDSLDGLPRLLKQRSGHHAPPTKIRYYGEDGHGILSAGRDRAFRLFSTVRDAQSVEMSQGALSNKAKLLNLKADELKLPHITSFASAKVKEKDWDNIVTCHNNATVARSWSYQRKALGNHAFKVDDKAVAKTTNISACGNFTLIGTSDGKIVMFNLQSGQKRKVFGADGDGHAKAVTGVASDHSNRVIISTSIDRTLKLWSFSSGALLHTIDLPAPVSDILFNRDSELVACACDDVCVRILDIETRKVVREFWGGASRITDMAFSPDGRWLVVSYMDGVIRTWDLPSGNCVDAFAVQALCTSLTFSPTGDFLATSHVDENGIFLWANRAQFTSISLHAITEDNIAHIGLPTTSIDTQEENAEDELTSDANGTLYAPTDADIKALADNMITLSLLPKSKWQILLNLDTIKQRNKPVEPPKAPEKAPFFLPTLPGVDPKFAAQKDKQDTQDAFKSTALAPADAEFTRLLDAGADQDDYTLFFDYLKTLGPSSIDLHIRSLSPQDDCVDMVQFCKALLWQLSRGHEYELCQAYLFTFLKLHADVIRTTEAFGEVLEALQETNRSYAGRLQEKIQYGLCMIGFLRIELAVGITSFFVNQQSVCGIVGHVGGGLSKEEVGVGVIADRNLALQQLGMTGVRSSPFKLNARLLSTTPVNLVLPTPHEVSETENKAKSHSGQHTVTLIPGDGIGNETAESVKTVFKALGVPVEWEQFDVTGHSTVDDSKFKASVESLRRNKVGLKGILYTPVSKLGHASFNVSMRKDLDMYASVSLVKNIPGLPARHGDVDFAVIRENTEGEYSGLEHQSHPGVVESLKIITRAKTERIARFAFDFAIKNKRKKVTCIHKANIMKLADGLFLNTCREVAEEYAHSGIQFSDMIVDNASMQMVSRPQQFDVMVMPNLYGTIMSNVGAALVGGPGVVPGCSLGREYALFEPGCRHVGEDIGGQNSANPSAMLLSSVMMLRQLSLDDYANQIAKAILSLSLSLSLALSHFSLHHAYPPPLFTSLSLLSLARFEFRDAYNLNLEGEWIPDMSAAVPTPPTVDSLPQTQNSPQSLGKPSTTQKRDVACVFVVEGTARMRPHFATLLQGYIEPLIRQLRLPTTSETDPNIKTVPVLRYGIVVYGDYEPTSHVTVDRKAMTLDYEKFHNVMRSLAFASGGMLRNAVEEGLVGALELFEQFEATRKVDHLEPIRHCILISASHPYATGVRCNVLSKFDNFSLDDIRDTMTKENILISLISPKRNLVDLEKLVSEANANRTEVHQVMDTLDAGHVVHLAGVKLPMPVIKSELKHERHTNGDSAGSPVGPAPKQLRRDNSPANITIPKASFSSNPDTKQQHAGPHIPVTVAQSPSAQKASTPAQGPPATPPSKNTPLLTKNARKDKQEPTVTPVSTTAPANPLNTVRSVPNGVPLTHSTAQPSQPNSSSVMAASNDATNLTSSIQPNQDFINAANTVNPQAAQQQRQQQAAAIQAQLNARQQALDASNKQQQQQQQMLFFQQQADQLARNPGSMPLIMQQQFNQLLQANALGQGGFNKANGATNLMNQMRPDNNAMLTQMAQLQQMQSTLANPALAGAITPEIQQRMLLQQMLAQQAQQPQAGTMRPNLQQPQQQQSQQAALAGNTPPNAPTTQQTHQLPVQNGAQPAQPIWSGHIVWSVKDPATGQPREYSCQCTAFPVSSGPSPAPTAADFNLAMWPQRLSITGLAPARYQILQKASSDYGIPYCQFMPTKTSNQAEQSAFTLLAKNLEQKKIVATVVLSNQNTNGLFGSFGLVLVYANSRLLGLEFIKAPIPDLGVANPATQQVPMGMHNIQGMQAQGPQGVQAQIHNLQQTLLHQQRQQQMMAAAAGQGINQAAGLNPNSLLLSNLSNMTGMANMNPNLNLAGLSPANLAALRMLQQQQQQNK</sequence>
<gene>
    <name evidence="20" type="ORF">BZG36_01098</name>
</gene>
<feature type="transmembrane region" description="Helical" evidence="18">
    <location>
        <begin position="414"/>
        <end position="433"/>
    </location>
</feature>
<feature type="transmembrane region" description="Helical" evidence="18">
    <location>
        <begin position="70"/>
        <end position="92"/>
    </location>
</feature>
<feature type="region of interest" description="Disordered" evidence="17">
    <location>
        <begin position="213"/>
        <end position="269"/>
    </location>
</feature>
<dbReference type="Proteomes" id="UP000242875">
    <property type="component" value="Unassembled WGS sequence"/>
</dbReference>
<dbReference type="CDD" id="cd00200">
    <property type="entry name" value="WD40"/>
    <property type="match status" value="1"/>
</dbReference>
<feature type="transmembrane region" description="Helical" evidence="18">
    <location>
        <begin position="148"/>
        <end position="166"/>
    </location>
</feature>
<evidence type="ECO:0000256" key="14">
    <source>
        <dbReference type="ARBA" id="ARBA00030683"/>
    </source>
</evidence>
<comment type="similarity">
    <text evidence="4">Belongs to the isocitrate and isopropylmalate dehydrogenases family.</text>
</comment>
<dbReference type="SUPFAM" id="SSF103473">
    <property type="entry name" value="MFS general substrate transporter"/>
    <property type="match status" value="1"/>
</dbReference>
<evidence type="ECO:0000256" key="16">
    <source>
        <dbReference type="PROSITE-ProRule" id="PRU00221"/>
    </source>
</evidence>
<evidence type="ECO:0000313" key="20">
    <source>
        <dbReference type="EMBL" id="OZJ06003.1"/>
    </source>
</evidence>
<dbReference type="InterPro" id="IPR007319">
    <property type="entry name" value="WDR36/Utp21_C"/>
</dbReference>
<feature type="compositionally biased region" description="Polar residues" evidence="17">
    <location>
        <begin position="1806"/>
        <end position="1822"/>
    </location>
</feature>
<feature type="transmembrane region" description="Helical" evidence="18">
    <location>
        <begin position="104"/>
        <end position="127"/>
    </location>
</feature>
<evidence type="ECO:0000256" key="10">
    <source>
        <dbReference type="ARBA" id="ARBA00022989"/>
    </source>
</evidence>
<keyword evidence="11" id="KW-0496">Mitochondrion</keyword>
<evidence type="ECO:0000256" key="15">
    <source>
        <dbReference type="ARBA" id="ARBA00071938"/>
    </source>
</evidence>
<name>A0A261Y5Y1_9FUNG</name>
<dbReference type="Gene3D" id="2.130.10.10">
    <property type="entry name" value="YVTN repeat-like/Quinoprotein amine dehydrogenase"/>
    <property type="match status" value="2"/>
</dbReference>
<feature type="transmembrane region" description="Helical" evidence="18">
    <location>
        <begin position="172"/>
        <end position="191"/>
    </location>
</feature>
<dbReference type="SUPFAM" id="SSF53659">
    <property type="entry name" value="Isocitrate/Isopropylmalate dehydrogenase-like"/>
    <property type="match status" value="1"/>
</dbReference>
<dbReference type="Gene3D" id="3.40.718.10">
    <property type="entry name" value="Isopropylmalate Dehydrogenase"/>
    <property type="match status" value="1"/>
</dbReference>
<comment type="subunit">
    <text evidence="5">Octamer of two non-identical subunits IDH1 and IDH2.</text>
</comment>
<dbReference type="Pfam" id="PF25168">
    <property type="entry name" value="Beta-prop_WDR36-Utp21_2nd"/>
    <property type="match status" value="1"/>
</dbReference>
<accession>A0A261Y5Y1</accession>
<dbReference type="GO" id="GO:0000287">
    <property type="term" value="F:magnesium ion binding"/>
    <property type="evidence" value="ECO:0007669"/>
    <property type="project" value="InterPro"/>
</dbReference>
<dbReference type="EMBL" id="MVBO01000007">
    <property type="protein sequence ID" value="OZJ06003.1"/>
    <property type="molecule type" value="Genomic_DNA"/>
</dbReference>
<evidence type="ECO:0000256" key="17">
    <source>
        <dbReference type="SAM" id="MobiDB-lite"/>
    </source>
</evidence>
<feature type="compositionally biased region" description="Low complexity" evidence="17">
    <location>
        <begin position="2146"/>
        <end position="2159"/>
    </location>
</feature>
<comment type="catalytic activity">
    <reaction evidence="1">
        <text>D-threo-isocitrate + NAD(+) = 2-oxoglutarate + CO2 + NADH</text>
        <dbReference type="Rhea" id="RHEA:23632"/>
        <dbReference type="ChEBI" id="CHEBI:15562"/>
        <dbReference type="ChEBI" id="CHEBI:16526"/>
        <dbReference type="ChEBI" id="CHEBI:16810"/>
        <dbReference type="ChEBI" id="CHEBI:57540"/>
        <dbReference type="ChEBI" id="CHEBI:57945"/>
        <dbReference type="EC" id="1.1.1.41"/>
    </reaction>
</comment>
<evidence type="ECO:0000256" key="5">
    <source>
        <dbReference type="ARBA" id="ARBA00011567"/>
    </source>
</evidence>
<protein>
    <recommendedName>
        <fullName evidence="15">Isocitrate dehydrogenase [NAD] subunit 1, mitochondrial</fullName>
        <ecNumber evidence="6">1.1.1.41</ecNumber>
    </recommendedName>
    <alternativeName>
        <fullName evidence="14">Isocitric dehydrogenase</fullName>
    </alternativeName>
    <alternativeName>
        <fullName evidence="13">NAD(+)-specific ICDH</fullName>
    </alternativeName>
</protein>
<feature type="transmembrane region" description="Helical" evidence="18">
    <location>
        <begin position="7"/>
        <end position="27"/>
    </location>
</feature>
<feature type="transmembrane region" description="Helical" evidence="18">
    <location>
        <begin position="39"/>
        <end position="58"/>
    </location>
</feature>
<comment type="caution">
    <text evidence="20">The sequence shown here is derived from an EMBL/GenBank/DDBJ whole genome shotgun (WGS) entry which is preliminary data.</text>
</comment>
<keyword evidence="16" id="KW-0853">WD repeat</keyword>
<evidence type="ECO:0000256" key="11">
    <source>
        <dbReference type="ARBA" id="ARBA00023128"/>
    </source>
</evidence>
<feature type="compositionally biased region" description="Low complexity" evidence="17">
    <location>
        <begin position="2367"/>
        <end position="2393"/>
    </location>
</feature>
<evidence type="ECO:0000313" key="21">
    <source>
        <dbReference type="Proteomes" id="UP000242875"/>
    </source>
</evidence>
<evidence type="ECO:0000256" key="12">
    <source>
        <dbReference type="ARBA" id="ARBA00023136"/>
    </source>
</evidence>
<dbReference type="InterPro" id="IPR036322">
    <property type="entry name" value="WD40_repeat_dom_sf"/>
</dbReference>
<keyword evidence="9" id="KW-0809">Transit peptide</keyword>
<dbReference type="PROSITE" id="PS00470">
    <property type="entry name" value="IDH_IMDH"/>
    <property type="match status" value="1"/>
</dbReference>
<feature type="repeat" description="WD" evidence="16">
    <location>
        <begin position="1017"/>
        <end position="1058"/>
    </location>
</feature>
<dbReference type="Pfam" id="PF04192">
    <property type="entry name" value="Utp21"/>
    <property type="match status" value="1"/>
</dbReference>
<dbReference type="Gene3D" id="1.20.1250.20">
    <property type="entry name" value="MFS general substrate transporter like domains"/>
    <property type="match status" value="1"/>
</dbReference>
<keyword evidence="10 18" id="KW-1133">Transmembrane helix</keyword>
<evidence type="ECO:0000256" key="2">
    <source>
        <dbReference type="ARBA" id="ARBA00004141"/>
    </source>
</evidence>
<feature type="region of interest" description="Disordered" evidence="17">
    <location>
        <begin position="2052"/>
        <end position="2190"/>
    </location>
</feature>
<feature type="compositionally biased region" description="Polar residues" evidence="17">
    <location>
        <begin position="2107"/>
        <end position="2120"/>
    </location>
</feature>
<keyword evidence="12 18" id="KW-0472">Membrane</keyword>
<evidence type="ECO:0000256" key="8">
    <source>
        <dbReference type="ARBA" id="ARBA00022692"/>
    </source>
</evidence>
<dbReference type="InterPro" id="IPR024989">
    <property type="entry name" value="MFS_assoc_dom"/>
</dbReference>
<feature type="compositionally biased region" description="Polar residues" evidence="17">
    <location>
        <begin position="252"/>
        <end position="269"/>
    </location>
</feature>
<feature type="compositionally biased region" description="Polar residues" evidence="17">
    <location>
        <begin position="2394"/>
        <end position="2403"/>
    </location>
</feature>
<organism evidence="20 21">
    <name type="scientific">Bifiguratus adelaidae</name>
    <dbReference type="NCBI Taxonomy" id="1938954"/>
    <lineage>
        <taxon>Eukaryota</taxon>
        <taxon>Fungi</taxon>
        <taxon>Fungi incertae sedis</taxon>
        <taxon>Mucoromycota</taxon>
        <taxon>Mucoromycotina</taxon>
        <taxon>Endogonomycetes</taxon>
        <taxon>Endogonales</taxon>
        <taxon>Endogonales incertae sedis</taxon>
        <taxon>Bifiguratus</taxon>
    </lineage>
</organism>
<dbReference type="Pfam" id="PF12832">
    <property type="entry name" value="MFS_1_like"/>
    <property type="match status" value="1"/>
</dbReference>
<evidence type="ECO:0000256" key="3">
    <source>
        <dbReference type="ARBA" id="ARBA00004173"/>
    </source>
</evidence>
<dbReference type="GO" id="GO:0016020">
    <property type="term" value="C:membrane"/>
    <property type="evidence" value="ECO:0007669"/>
    <property type="project" value="UniProtKB-SubCell"/>
</dbReference>
<reference evidence="20 21" key="1">
    <citation type="journal article" date="2017" name="Mycologia">
        <title>Bifiguratus adelaidae, gen. et sp. nov., a new member of Mucoromycotina in endophytic and soil-dwelling habitats.</title>
        <authorList>
            <person name="Torres-Cruz T.J."/>
            <person name="Billingsley Tobias T.L."/>
            <person name="Almatruk M."/>
            <person name="Hesse C."/>
            <person name="Kuske C.R."/>
            <person name="Desiro A."/>
            <person name="Benucci G.M."/>
            <person name="Bonito G."/>
            <person name="Stajich J.E."/>
            <person name="Dunlap C."/>
            <person name="Arnold A.E."/>
            <person name="Porras-Alfaro A."/>
        </authorList>
    </citation>
    <scope>NUCLEOTIDE SEQUENCE [LARGE SCALE GENOMIC DNA]</scope>
    <source>
        <strain evidence="20 21">AZ0501</strain>
    </source>
</reference>
<keyword evidence="8 18" id="KW-0812">Transmembrane</keyword>
<dbReference type="GO" id="GO:0034388">
    <property type="term" value="C:Pwp2p-containing subcomplex of 90S preribosome"/>
    <property type="evidence" value="ECO:0007669"/>
    <property type="project" value="TreeGrafter"/>
</dbReference>
<feature type="domain" description="Isopropylmalate dehydrogenase-like" evidence="19">
    <location>
        <begin position="1441"/>
        <end position="1751"/>
    </location>
</feature>
<dbReference type="InterPro" id="IPR036259">
    <property type="entry name" value="MFS_trans_sf"/>
</dbReference>
<dbReference type="InterPro" id="IPR024084">
    <property type="entry name" value="IsoPropMal-DH-like_dom"/>
</dbReference>
<dbReference type="Pfam" id="PF25171">
    <property type="entry name" value="Beta-prop_WDR36-Utp21_1st"/>
    <property type="match status" value="1"/>
</dbReference>
<feature type="region of interest" description="Disordered" evidence="17">
    <location>
        <begin position="2355"/>
        <end position="2403"/>
    </location>
</feature>
<comment type="subcellular location">
    <subcellularLocation>
        <location evidence="2">Membrane</location>
        <topology evidence="2">Multi-pass membrane protein</topology>
    </subcellularLocation>
    <subcellularLocation>
        <location evidence="3">Mitochondrion</location>
    </subcellularLocation>
</comment>
<dbReference type="PROSITE" id="PS50082">
    <property type="entry name" value="WD_REPEATS_2"/>
    <property type="match status" value="3"/>
</dbReference>
<dbReference type="InterPro" id="IPR019818">
    <property type="entry name" value="IsoCit/isopropylmalate_DH_CS"/>
</dbReference>
<evidence type="ECO:0000256" key="4">
    <source>
        <dbReference type="ARBA" id="ARBA00007769"/>
    </source>
</evidence>
<dbReference type="PANTHER" id="PTHR22840">
    <property type="entry name" value="WD REPEAT-CONTAINING PROTEIN 36"/>
    <property type="match status" value="1"/>
</dbReference>
<keyword evidence="7" id="KW-0816">Tricarboxylic acid cycle</keyword>
<dbReference type="InterPro" id="IPR004434">
    <property type="entry name" value="Isocitrate_DH_NAD"/>
</dbReference>
<dbReference type="GO" id="GO:0051287">
    <property type="term" value="F:NAD binding"/>
    <property type="evidence" value="ECO:0007669"/>
    <property type="project" value="InterPro"/>
</dbReference>
<dbReference type="SUPFAM" id="SSF50978">
    <property type="entry name" value="WD40 repeat-like"/>
    <property type="match status" value="2"/>
</dbReference>
<dbReference type="FunFam" id="3.40.718.10:FF:000001">
    <property type="entry name" value="Isocitrate dehydrogenase [NAD] subunit, mitochondrial"/>
    <property type="match status" value="1"/>
</dbReference>
<dbReference type="GO" id="GO:0005739">
    <property type="term" value="C:mitochondrion"/>
    <property type="evidence" value="ECO:0007669"/>
    <property type="project" value="UniProtKB-SubCell"/>
</dbReference>
<dbReference type="Pfam" id="PF00180">
    <property type="entry name" value="Iso_dh"/>
    <property type="match status" value="1"/>
</dbReference>
<feature type="transmembrane region" description="Helical" evidence="18">
    <location>
        <begin position="349"/>
        <end position="374"/>
    </location>
</feature>
<dbReference type="InterPro" id="IPR001680">
    <property type="entry name" value="WD40_rpt"/>
</dbReference>
<dbReference type="GO" id="GO:0004449">
    <property type="term" value="F:isocitrate dehydrogenase (NAD+) activity"/>
    <property type="evidence" value="ECO:0007669"/>
    <property type="project" value="UniProtKB-EC"/>
</dbReference>
<feature type="region of interest" description="Disordered" evidence="17">
    <location>
        <begin position="1801"/>
        <end position="1822"/>
    </location>
</feature>